<proteinExistence type="predicted"/>
<dbReference type="SUPFAM" id="SSF54862">
    <property type="entry name" value="4Fe-4S ferredoxins"/>
    <property type="match status" value="1"/>
</dbReference>
<sequence length="86" mass="9446">MKTHLHIDWTSCDGRGLCVELLPGVLDRDDWGYPVARGKVGRDRTDVPLRDADREAAQEAVILCPKLALSLLEGKAPEPQKRAPGT</sequence>
<protein>
    <submittedName>
        <fullName evidence="1">Ferredoxin</fullName>
    </submittedName>
</protein>
<dbReference type="Proteomes" id="UP001239267">
    <property type="component" value="Unassembled WGS sequence"/>
</dbReference>
<comment type="caution">
    <text evidence="1">The sequence shown here is derived from an EMBL/GenBank/DDBJ whole genome shotgun (WGS) entry which is preliminary data.</text>
</comment>
<dbReference type="Pfam" id="PF13459">
    <property type="entry name" value="Fer4_15"/>
    <property type="match status" value="1"/>
</dbReference>
<evidence type="ECO:0000313" key="2">
    <source>
        <dbReference type="Proteomes" id="UP001239267"/>
    </source>
</evidence>
<gene>
    <name evidence="1" type="ORF">J2T23_002233</name>
</gene>
<dbReference type="Gene3D" id="3.30.70.20">
    <property type="match status" value="1"/>
</dbReference>
<reference evidence="1 2" key="1">
    <citation type="submission" date="2023-07" db="EMBL/GenBank/DDBJ databases">
        <title>Sorghum-associated microbial communities from plants grown in Nebraska, USA.</title>
        <authorList>
            <person name="Schachtman D."/>
        </authorList>
    </citation>
    <scope>NUCLEOTIDE SEQUENCE [LARGE SCALE GENOMIC DNA]</scope>
    <source>
        <strain evidence="1 2">DS1001</strain>
    </source>
</reference>
<dbReference type="RefSeq" id="WP_141161040.1">
    <property type="nucleotide sequence ID" value="NZ_JAUSTB010000006.1"/>
</dbReference>
<dbReference type="AlphaFoldDB" id="A0AAJ1WG36"/>
<dbReference type="EMBL" id="JAUSTB010000006">
    <property type="protein sequence ID" value="MDQ0146340.1"/>
    <property type="molecule type" value="Genomic_DNA"/>
</dbReference>
<accession>A0AAJ1WG36</accession>
<keyword evidence="2" id="KW-1185">Reference proteome</keyword>
<organism evidence="1 2">
    <name type="scientific">Pseudarthrobacter niigatensis</name>
    <dbReference type="NCBI Taxonomy" id="369935"/>
    <lineage>
        <taxon>Bacteria</taxon>
        <taxon>Bacillati</taxon>
        <taxon>Actinomycetota</taxon>
        <taxon>Actinomycetes</taxon>
        <taxon>Micrococcales</taxon>
        <taxon>Micrococcaceae</taxon>
        <taxon>Pseudarthrobacter</taxon>
    </lineage>
</organism>
<name>A0AAJ1WG36_9MICC</name>
<evidence type="ECO:0000313" key="1">
    <source>
        <dbReference type="EMBL" id="MDQ0146340.1"/>
    </source>
</evidence>